<accession>A0A2P7EBT9</accession>
<dbReference type="Gene3D" id="3.30.460.10">
    <property type="entry name" value="Beta Polymerase, domain 2"/>
    <property type="match status" value="1"/>
</dbReference>
<keyword evidence="3" id="KW-1185">Reference proteome</keyword>
<dbReference type="InterPro" id="IPR002934">
    <property type="entry name" value="Polymerase_NTP_transf_dom"/>
</dbReference>
<dbReference type="EMBL" id="PXVC01000087">
    <property type="protein sequence ID" value="PSI00686.1"/>
    <property type="molecule type" value="Genomic_DNA"/>
</dbReference>
<protein>
    <submittedName>
        <fullName evidence="2">Nucleotidyltransferase domain-containing protein</fullName>
    </submittedName>
</protein>
<reference evidence="3" key="1">
    <citation type="submission" date="2018-03" db="EMBL/GenBank/DDBJ databases">
        <title>Ecological and genomic features of two cosmopolitan and abundant freshwater picocyanobacteria.</title>
        <authorList>
            <person name="Cabello-Yeves P.J."/>
            <person name="Picazo A."/>
            <person name="Camacho A."/>
            <person name="Callieri C."/>
            <person name="Rosselli R."/>
            <person name="Roda-Garcia J."/>
            <person name="Coutinho F.H."/>
            <person name="Rodriguez-Valera F."/>
        </authorList>
    </citation>
    <scope>NUCLEOTIDE SEQUENCE [LARGE SCALE GENOMIC DNA]</scope>
    <source>
        <strain evidence="3">Tous</strain>
    </source>
</reference>
<proteinExistence type="predicted"/>
<dbReference type="Proteomes" id="UP000240206">
    <property type="component" value="Unassembled WGS sequence"/>
</dbReference>
<evidence type="ECO:0000259" key="1">
    <source>
        <dbReference type="Pfam" id="PF01909"/>
    </source>
</evidence>
<dbReference type="CDD" id="cd05403">
    <property type="entry name" value="NT_KNTase_like"/>
    <property type="match status" value="1"/>
</dbReference>
<evidence type="ECO:0000313" key="2">
    <source>
        <dbReference type="EMBL" id="PSI00686.1"/>
    </source>
</evidence>
<feature type="domain" description="Polymerase nucleotidyl transferase" evidence="1">
    <location>
        <begin position="44"/>
        <end position="81"/>
    </location>
</feature>
<dbReference type="SUPFAM" id="SSF81301">
    <property type="entry name" value="Nucleotidyltransferase"/>
    <property type="match status" value="1"/>
</dbReference>
<name>A0A2P7EBT9_9SYNE</name>
<organism evidence="2 3">
    <name type="scientific">Synechococcus lacustris str. Tous</name>
    <dbReference type="NCBI Taxonomy" id="1910958"/>
    <lineage>
        <taxon>Bacteria</taxon>
        <taxon>Bacillati</taxon>
        <taxon>Cyanobacteriota</taxon>
        <taxon>Cyanophyceae</taxon>
        <taxon>Synechococcales</taxon>
        <taxon>Synechococcaceae</taxon>
        <taxon>Synechococcus</taxon>
    </lineage>
</organism>
<gene>
    <name evidence="2" type="ORF">C7K08_11830</name>
</gene>
<comment type="caution">
    <text evidence="2">The sequence shown here is derived from an EMBL/GenBank/DDBJ whole genome shotgun (WGS) entry which is preliminary data.</text>
</comment>
<evidence type="ECO:0000313" key="3">
    <source>
        <dbReference type="Proteomes" id="UP000240206"/>
    </source>
</evidence>
<sequence>MWPTLPVPFLTVIADGMNSAKQNELMAITAAAPINQRLALMAAQIKQLVPSAEVRLFGSRARGQAHQDSDIDLLITAPDLWLAQQDRFALLGELWGAVAQPDLSVDLVLHSTSEANRRAQDFGSVVHEAYSYGVLLDGKS</sequence>
<dbReference type="Pfam" id="PF01909">
    <property type="entry name" value="NTP_transf_2"/>
    <property type="match status" value="1"/>
</dbReference>
<dbReference type="AlphaFoldDB" id="A0A2P7EBT9"/>
<dbReference type="GO" id="GO:0016779">
    <property type="term" value="F:nucleotidyltransferase activity"/>
    <property type="evidence" value="ECO:0007669"/>
    <property type="project" value="InterPro"/>
</dbReference>
<dbReference type="InterPro" id="IPR043519">
    <property type="entry name" value="NT_sf"/>
</dbReference>